<evidence type="ECO:0000256" key="1">
    <source>
        <dbReference type="ARBA" id="ARBA00001971"/>
    </source>
</evidence>
<dbReference type="PANTHER" id="PTHR24305">
    <property type="entry name" value="CYTOCHROME P450"/>
    <property type="match status" value="1"/>
</dbReference>
<dbReference type="PANTHER" id="PTHR24305:SF107">
    <property type="entry name" value="P450, PUTATIVE (EUROFUNG)-RELATED"/>
    <property type="match status" value="1"/>
</dbReference>
<keyword evidence="3 8" id="KW-0349">Heme</keyword>
<dbReference type="Pfam" id="PF00067">
    <property type="entry name" value="p450"/>
    <property type="match status" value="1"/>
</dbReference>
<dbReference type="Gene3D" id="1.10.630.10">
    <property type="entry name" value="Cytochrome P450"/>
    <property type="match status" value="1"/>
</dbReference>
<evidence type="ECO:0000256" key="4">
    <source>
        <dbReference type="ARBA" id="ARBA00022723"/>
    </source>
</evidence>
<dbReference type="GO" id="GO:0016705">
    <property type="term" value="F:oxidoreductase activity, acting on paired donors, with incorporation or reduction of molecular oxygen"/>
    <property type="evidence" value="ECO:0007669"/>
    <property type="project" value="InterPro"/>
</dbReference>
<dbReference type="AlphaFoldDB" id="A0A9W8TMD9"/>
<dbReference type="InterPro" id="IPR036396">
    <property type="entry name" value="Cyt_P450_sf"/>
</dbReference>
<dbReference type="InterPro" id="IPR002401">
    <property type="entry name" value="Cyt_P450_E_grp-I"/>
</dbReference>
<keyword evidence="5" id="KW-0560">Oxidoreductase</keyword>
<comment type="pathway">
    <text evidence="2">Secondary metabolite biosynthesis.</text>
</comment>
<dbReference type="GO" id="GO:0005506">
    <property type="term" value="F:iron ion binding"/>
    <property type="evidence" value="ECO:0007669"/>
    <property type="project" value="InterPro"/>
</dbReference>
<keyword evidence="4 8" id="KW-0479">Metal-binding</keyword>
<gene>
    <name evidence="9" type="ORF">NPX13_g4275</name>
</gene>
<keyword evidence="10" id="KW-1185">Reference proteome</keyword>
<evidence type="ECO:0000313" key="9">
    <source>
        <dbReference type="EMBL" id="KAJ3574709.1"/>
    </source>
</evidence>
<comment type="cofactor">
    <cofactor evidence="1 8">
        <name>heme</name>
        <dbReference type="ChEBI" id="CHEBI:30413"/>
    </cofactor>
</comment>
<evidence type="ECO:0000313" key="10">
    <source>
        <dbReference type="Proteomes" id="UP001148614"/>
    </source>
</evidence>
<evidence type="ECO:0000256" key="2">
    <source>
        <dbReference type="ARBA" id="ARBA00005179"/>
    </source>
</evidence>
<evidence type="ECO:0008006" key="11">
    <source>
        <dbReference type="Google" id="ProtNLM"/>
    </source>
</evidence>
<sequence length="247" mass="28524">MHGRALDRYVGRLVDRKVVETTDEETTSDDDKDYSPTDYAIHANRRNINSQGVVEKETREISHGIIVKRLREEHDALFGKDPKNAADTPRAEPHLVSELSYTLAVVKEALRMWPPTGVSLRHGLKDYTIEQSGEEWPTAPFAVLVNNCATMRRSDIFKNSDRFYQERFLVRDENDPYFVPSIAFRAFEKGPRNCLGQTLALMQLKITLVMTVRRFEFVPAYDEGTYIMTCIRHWMSPPSPRRACRPM</sequence>
<dbReference type="GO" id="GO:0004497">
    <property type="term" value="F:monooxygenase activity"/>
    <property type="evidence" value="ECO:0007669"/>
    <property type="project" value="UniProtKB-KW"/>
</dbReference>
<proteinExistence type="predicted"/>
<evidence type="ECO:0000256" key="8">
    <source>
        <dbReference type="PIRSR" id="PIRSR602401-1"/>
    </source>
</evidence>
<keyword evidence="6 8" id="KW-0408">Iron</keyword>
<organism evidence="9 10">
    <name type="scientific">Xylaria arbuscula</name>
    <dbReference type="NCBI Taxonomy" id="114810"/>
    <lineage>
        <taxon>Eukaryota</taxon>
        <taxon>Fungi</taxon>
        <taxon>Dikarya</taxon>
        <taxon>Ascomycota</taxon>
        <taxon>Pezizomycotina</taxon>
        <taxon>Sordariomycetes</taxon>
        <taxon>Xylariomycetidae</taxon>
        <taxon>Xylariales</taxon>
        <taxon>Xylariaceae</taxon>
        <taxon>Xylaria</taxon>
    </lineage>
</organism>
<dbReference type="InterPro" id="IPR050121">
    <property type="entry name" value="Cytochrome_P450_monoxygenase"/>
</dbReference>
<keyword evidence="7" id="KW-0503">Monooxygenase</keyword>
<dbReference type="Proteomes" id="UP001148614">
    <property type="component" value="Unassembled WGS sequence"/>
</dbReference>
<feature type="binding site" description="axial binding residue" evidence="8">
    <location>
        <position position="194"/>
    </location>
    <ligand>
        <name>heme</name>
        <dbReference type="ChEBI" id="CHEBI:30413"/>
    </ligand>
    <ligandPart>
        <name>Fe</name>
        <dbReference type="ChEBI" id="CHEBI:18248"/>
    </ligandPart>
</feature>
<reference evidence="9" key="1">
    <citation type="submission" date="2022-07" db="EMBL/GenBank/DDBJ databases">
        <title>Genome Sequence of Xylaria arbuscula.</title>
        <authorList>
            <person name="Buettner E."/>
        </authorList>
    </citation>
    <scope>NUCLEOTIDE SEQUENCE</scope>
    <source>
        <strain evidence="9">VT107</strain>
    </source>
</reference>
<dbReference type="PRINTS" id="PR00385">
    <property type="entry name" value="P450"/>
</dbReference>
<evidence type="ECO:0000256" key="6">
    <source>
        <dbReference type="ARBA" id="ARBA00023004"/>
    </source>
</evidence>
<accession>A0A9W8TMD9</accession>
<evidence type="ECO:0000256" key="7">
    <source>
        <dbReference type="ARBA" id="ARBA00023033"/>
    </source>
</evidence>
<dbReference type="InterPro" id="IPR001128">
    <property type="entry name" value="Cyt_P450"/>
</dbReference>
<evidence type="ECO:0000256" key="5">
    <source>
        <dbReference type="ARBA" id="ARBA00023002"/>
    </source>
</evidence>
<dbReference type="VEuPathDB" id="FungiDB:F4678DRAFT_436513"/>
<dbReference type="EMBL" id="JANPWZ010000592">
    <property type="protein sequence ID" value="KAJ3574709.1"/>
    <property type="molecule type" value="Genomic_DNA"/>
</dbReference>
<evidence type="ECO:0000256" key="3">
    <source>
        <dbReference type="ARBA" id="ARBA00022617"/>
    </source>
</evidence>
<name>A0A9W8TMD9_9PEZI</name>
<protein>
    <recommendedName>
        <fullName evidence="11">Cytochrome P450</fullName>
    </recommendedName>
</protein>
<comment type="caution">
    <text evidence="9">The sequence shown here is derived from an EMBL/GenBank/DDBJ whole genome shotgun (WGS) entry which is preliminary data.</text>
</comment>
<dbReference type="GO" id="GO:0020037">
    <property type="term" value="F:heme binding"/>
    <property type="evidence" value="ECO:0007669"/>
    <property type="project" value="InterPro"/>
</dbReference>
<dbReference type="SUPFAM" id="SSF48264">
    <property type="entry name" value="Cytochrome P450"/>
    <property type="match status" value="1"/>
</dbReference>
<dbReference type="PRINTS" id="PR00463">
    <property type="entry name" value="EP450I"/>
</dbReference>